<reference evidence="1" key="1">
    <citation type="journal article" date="2014" name="Int. J. Syst. Evol. Microbiol.">
        <title>Complete genome sequence of Corynebacterium casei LMG S-19264T (=DSM 44701T), isolated from a smear-ripened cheese.</title>
        <authorList>
            <consortium name="US DOE Joint Genome Institute (JGI-PGF)"/>
            <person name="Walter F."/>
            <person name="Albersmeier A."/>
            <person name="Kalinowski J."/>
            <person name="Ruckert C."/>
        </authorList>
    </citation>
    <scope>NUCLEOTIDE SEQUENCE</scope>
    <source>
        <strain evidence="1">CGMCC 1.15290</strain>
    </source>
</reference>
<dbReference type="EMBL" id="BMIB01000002">
    <property type="protein sequence ID" value="GGH66367.1"/>
    <property type="molecule type" value="Genomic_DNA"/>
</dbReference>
<organism evidence="1 2">
    <name type="scientific">Filimonas zeae</name>
    <dbReference type="NCBI Taxonomy" id="1737353"/>
    <lineage>
        <taxon>Bacteria</taxon>
        <taxon>Pseudomonadati</taxon>
        <taxon>Bacteroidota</taxon>
        <taxon>Chitinophagia</taxon>
        <taxon>Chitinophagales</taxon>
        <taxon>Chitinophagaceae</taxon>
        <taxon>Filimonas</taxon>
    </lineage>
</organism>
<dbReference type="Proteomes" id="UP000627292">
    <property type="component" value="Unassembled WGS sequence"/>
</dbReference>
<sequence length="380" mass="43424">MTVWLSSAIHAADSLATHQVLARIRQWQKQTSGDFPAGIFPAYREYNRRTVAKADDNPFFTGLIAVTLQNLRPHLSPEEQLICDSICADALPAYRLYRNKKGRPTYNFWRTNPTVVFPHSGWINLMNRTHALPDDIDDTNIILMASGADADTVKIVHGLMQQHINAGKHQKKMRYPEYRGIQAYSTWFGVNFPVDLDICVLSNVLYTFQKYRIPFTRADSASLQFICTAIDNGHYITKASYVSPHYARTPIILYHLSRLMEAGPLEALEQRKPALIAEARRQFDSAVNPLDKIMLATVLMRWQQPVPAIAWQADQSVFSYFEDNDFAFFVASMTSILPDPLRQWVGSTGTGRFFYYCPAYNDLLLLEYLVLQQQLQNTGR</sequence>
<keyword evidence="2" id="KW-1185">Reference proteome</keyword>
<name>A0A917MVC3_9BACT</name>
<gene>
    <name evidence="1" type="ORF">GCM10011379_20480</name>
</gene>
<evidence type="ECO:0000313" key="1">
    <source>
        <dbReference type="EMBL" id="GGH66367.1"/>
    </source>
</evidence>
<dbReference type="RefSeq" id="WP_188951934.1">
    <property type="nucleotide sequence ID" value="NZ_BMIB01000002.1"/>
</dbReference>
<proteinExistence type="predicted"/>
<comment type="caution">
    <text evidence="1">The sequence shown here is derived from an EMBL/GenBank/DDBJ whole genome shotgun (WGS) entry which is preliminary data.</text>
</comment>
<evidence type="ECO:0000313" key="2">
    <source>
        <dbReference type="Proteomes" id="UP000627292"/>
    </source>
</evidence>
<reference evidence="1" key="2">
    <citation type="submission" date="2020-09" db="EMBL/GenBank/DDBJ databases">
        <authorList>
            <person name="Sun Q."/>
            <person name="Zhou Y."/>
        </authorList>
    </citation>
    <scope>NUCLEOTIDE SEQUENCE</scope>
    <source>
        <strain evidence="1">CGMCC 1.15290</strain>
    </source>
</reference>
<accession>A0A917MVC3</accession>
<protein>
    <submittedName>
        <fullName evidence="1">Uncharacterized protein</fullName>
    </submittedName>
</protein>
<dbReference type="AlphaFoldDB" id="A0A917MVC3"/>